<name>A0A897NVY1_9EURY</name>
<dbReference type="InterPro" id="IPR013324">
    <property type="entry name" value="RNA_pol_sigma_r3/r4-like"/>
</dbReference>
<reference evidence="5 6" key="1">
    <citation type="submission" date="2020-11" db="EMBL/GenBank/DDBJ databases">
        <title>Carbohydrate-dependent, anaerobic sulfur respiration: A novel catabolism in halophilic archaea.</title>
        <authorList>
            <person name="Sorokin D.Y."/>
            <person name="Messina E."/>
            <person name="Smedile F."/>
            <person name="La Cono V."/>
            <person name="Hallsworth J.E."/>
            <person name="Yakimov M.M."/>
        </authorList>
    </citation>
    <scope>NUCLEOTIDE SEQUENCE [LARGE SCALE GENOMIC DNA]</scope>
    <source>
        <strain evidence="5 6">HSR-Est</strain>
    </source>
</reference>
<dbReference type="SUPFAM" id="SSF88659">
    <property type="entry name" value="Sigma3 and sigma4 domains of RNA polymerase sigma factors"/>
    <property type="match status" value="1"/>
</dbReference>
<gene>
    <name evidence="5" type="primary">atoS2</name>
    <name evidence="5" type="ORF">HSEST_1317</name>
</gene>
<feature type="domain" description="Bacterioopsin transcriptional activator GAF and HTH associated" evidence="4">
    <location>
        <begin position="3"/>
        <end position="143"/>
    </location>
</feature>
<protein>
    <submittedName>
        <fullName evidence="5">Signal transduction regulator</fullName>
    </submittedName>
</protein>
<proteinExistence type="predicted"/>
<dbReference type="GeneID" id="68857955"/>
<keyword evidence="6" id="KW-1185">Reference proteome</keyword>
<accession>A0A897NVY1</accession>
<keyword evidence="2" id="KW-0804">Transcription</keyword>
<feature type="domain" description="HTH bat-type" evidence="3">
    <location>
        <begin position="156"/>
        <end position="207"/>
    </location>
</feature>
<evidence type="ECO:0000313" key="5">
    <source>
        <dbReference type="EMBL" id="QSG14849.1"/>
    </source>
</evidence>
<dbReference type="RefSeq" id="WP_229122896.1">
    <property type="nucleotide sequence ID" value="NZ_CP064791.1"/>
</dbReference>
<dbReference type="Gene3D" id="1.10.10.10">
    <property type="entry name" value="Winged helix-like DNA-binding domain superfamily/Winged helix DNA-binding domain"/>
    <property type="match status" value="1"/>
</dbReference>
<dbReference type="Pfam" id="PF15915">
    <property type="entry name" value="BAT"/>
    <property type="match status" value="1"/>
</dbReference>
<dbReference type="InterPro" id="IPR036388">
    <property type="entry name" value="WH-like_DNA-bd_sf"/>
</dbReference>
<sequence>MAIEATFTATDGEFPLAAVFAEFPTAEIELDRVVPTDKFIIPYFWVRDVDIETISMENVTHPGIHDIRAVDNVDGAAFIRIDWDLAYESVLTAIIETDVNLISALGRENRWSFEFRAESRQALADFQSYCRDHDIPLELTQLHALSPLESGQEYDLTDAQREAMTVAYTLGYYDSPREATRQDVANELGISPQAVGSRLQRGTRRLISSTLKRHDE</sequence>
<dbReference type="InterPro" id="IPR031803">
    <property type="entry name" value="BAT_GAF/HTH-assoc"/>
</dbReference>
<keyword evidence="1" id="KW-0805">Transcription regulation</keyword>
<evidence type="ECO:0000313" key="6">
    <source>
        <dbReference type="Proteomes" id="UP000663292"/>
    </source>
</evidence>
<evidence type="ECO:0000259" key="4">
    <source>
        <dbReference type="Pfam" id="PF15915"/>
    </source>
</evidence>
<dbReference type="PANTHER" id="PTHR34236">
    <property type="entry name" value="DIMETHYL SULFOXIDE REDUCTASE TRANSCRIPTIONAL ACTIVATOR"/>
    <property type="match status" value="1"/>
</dbReference>
<dbReference type="AlphaFoldDB" id="A0A897NVY1"/>
<dbReference type="Proteomes" id="UP000663292">
    <property type="component" value="Chromosome"/>
</dbReference>
<evidence type="ECO:0000259" key="3">
    <source>
        <dbReference type="Pfam" id="PF04967"/>
    </source>
</evidence>
<dbReference type="EMBL" id="CP064791">
    <property type="protein sequence ID" value="QSG14849.1"/>
    <property type="molecule type" value="Genomic_DNA"/>
</dbReference>
<organism evidence="5 6">
    <name type="scientific">Halapricum desulfuricans</name>
    <dbReference type="NCBI Taxonomy" id="2841257"/>
    <lineage>
        <taxon>Archaea</taxon>
        <taxon>Methanobacteriati</taxon>
        <taxon>Methanobacteriota</taxon>
        <taxon>Stenosarchaea group</taxon>
        <taxon>Halobacteria</taxon>
        <taxon>Halobacteriales</taxon>
        <taxon>Haloarculaceae</taxon>
        <taxon>Halapricum</taxon>
    </lineage>
</organism>
<dbReference type="Pfam" id="PF04967">
    <property type="entry name" value="HTH_10"/>
    <property type="match status" value="1"/>
</dbReference>
<dbReference type="InterPro" id="IPR007050">
    <property type="entry name" value="HTH_bacterioopsin"/>
</dbReference>
<evidence type="ECO:0000256" key="2">
    <source>
        <dbReference type="ARBA" id="ARBA00023163"/>
    </source>
</evidence>
<dbReference type="PANTHER" id="PTHR34236:SF1">
    <property type="entry name" value="DIMETHYL SULFOXIDE REDUCTASE TRANSCRIPTIONAL ACTIVATOR"/>
    <property type="match status" value="1"/>
</dbReference>
<evidence type="ECO:0000256" key="1">
    <source>
        <dbReference type="ARBA" id="ARBA00023015"/>
    </source>
</evidence>